<organism evidence="1 2">
    <name type="scientific">Roseateles depolymerans</name>
    <dbReference type="NCBI Taxonomy" id="76731"/>
    <lineage>
        <taxon>Bacteria</taxon>
        <taxon>Pseudomonadati</taxon>
        <taxon>Pseudomonadota</taxon>
        <taxon>Betaproteobacteria</taxon>
        <taxon>Burkholderiales</taxon>
        <taxon>Sphaerotilaceae</taxon>
        <taxon>Roseateles</taxon>
    </lineage>
</organism>
<keyword evidence="2" id="KW-1185">Reference proteome</keyword>
<protein>
    <submittedName>
        <fullName evidence="1">Thioredoxin</fullName>
    </submittedName>
</protein>
<dbReference type="EMBL" id="CP013729">
    <property type="protein sequence ID" value="ALV05354.1"/>
    <property type="molecule type" value="Genomic_DNA"/>
</dbReference>
<dbReference type="Proteomes" id="UP000060699">
    <property type="component" value="Chromosome"/>
</dbReference>
<evidence type="ECO:0000313" key="1">
    <source>
        <dbReference type="EMBL" id="ALV05354.1"/>
    </source>
</evidence>
<proteinExistence type="predicted"/>
<dbReference type="AlphaFoldDB" id="A0A0U3MM35"/>
<gene>
    <name evidence="1" type="ORF">RD2015_858</name>
</gene>
<dbReference type="OrthoDB" id="7062003at2"/>
<dbReference type="Gene3D" id="3.40.30.10">
    <property type="entry name" value="Glutaredoxin"/>
    <property type="match status" value="1"/>
</dbReference>
<accession>A0A0U3MM35</accession>
<dbReference type="KEGG" id="rdp:RD2015_858"/>
<name>A0A0U3MM35_9BURK</name>
<evidence type="ECO:0000313" key="2">
    <source>
        <dbReference type="Proteomes" id="UP000060699"/>
    </source>
</evidence>
<sequence length="149" mass="16796">MSPLDPWADAQVIAQRLCQGETELLVVIGAERWCGKCQRLRPAFDQLAARLPNHVLPMWLDLEDHAEFLGGFIPPDLPLLLRWRQGVCVQAAVIDDIALDASQDERAKLHPLVIEGIRVREPHEGDLIELPRLWTEFTTATWAEAGMES</sequence>
<dbReference type="STRING" id="76731.RD2015_858"/>
<dbReference type="InterPro" id="IPR036249">
    <property type="entry name" value="Thioredoxin-like_sf"/>
</dbReference>
<dbReference type="RefSeq" id="WP_058933839.1">
    <property type="nucleotide sequence ID" value="NZ_CP013729.1"/>
</dbReference>
<reference evidence="1 2" key="1">
    <citation type="submission" date="2015-12" db="EMBL/GenBank/DDBJ databases">
        <title>Complete genome of Roseateles depolymerans KCTC 42856.</title>
        <authorList>
            <person name="Kim K.M."/>
        </authorList>
    </citation>
    <scope>NUCLEOTIDE SEQUENCE [LARGE SCALE GENOMIC DNA]</scope>
    <source>
        <strain evidence="1 2">KCTC 42856</strain>
    </source>
</reference>
<dbReference type="SUPFAM" id="SSF52833">
    <property type="entry name" value="Thioredoxin-like"/>
    <property type="match status" value="1"/>
</dbReference>